<comment type="caution">
    <text evidence="6">The sequence shown here is derived from an EMBL/GenBank/DDBJ whole genome shotgun (WGS) entry which is preliminary data.</text>
</comment>
<feature type="compositionally biased region" description="Low complexity" evidence="4">
    <location>
        <begin position="630"/>
        <end position="649"/>
    </location>
</feature>
<dbReference type="FunFam" id="3.40.50.300:FF:000345">
    <property type="entry name" value="AAA family ATPase"/>
    <property type="match status" value="1"/>
</dbReference>
<dbReference type="PANTHER" id="PTHR13779">
    <property type="entry name" value="WERNER HELICASE-INTERACTING PROTEIN 1 FAMILY MEMBER"/>
    <property type="match status" value="1"/>
</dbReference>
<dbReference type="EMBL" id="JAVDYC010000001">
    <property type="protein sequence ID" value="MDR7325797.1"/>
    <property type="molecule type" value="Genomic_DNA"/>
</dbReference>
<dbReference type="Gene3D" id="1.20.272.10">
    <property type="match status" value="1"/>
</dbReference>
<dbReference type="GO" id="GO:0016887">
    <property type="term" value="F:ATP hydrolysis activity"/>
    <property type="evidence" value="ECO:0007669"/>
    <property type="project" value="InterPro"/>
</dbReference>
<evidence type="ECO:0000259" key="5">
    <source>
        <dbReference type="SMART" id="SM00382"/>
    </source>
</evidence>
<dbReference type="GO" id="GO:0000731">
    <property type="term" value="P:DNA synthesis involved in DNA repair"/>
    <property type="evidence" value="ECO:0007669"/>
    <property type="project" value="TreeGrafter"/>
</dbReference>
<dbReference type="Pfam" id="PF16193">
    <property type="entry name" value="AAA_assoc_2"/>
    <property type="match status" value="1"/>
</dbReference>
<dbReference type="SUPFAM" id="SSF52540">
    <property type="entry name" value="P-loop containing nucleoside triphosphate hydrolases"/>
    <property type="match status" value="1"/>
</dbReference>
<name>A0AAE4CVU1_9ACTN</name>
<evidence type="ECO:0000313" key="6">
    <source>
        <dbReference type="EMBL" id="MDR7325797.1"/>
    </source>
</evidence>
<feature type="compositionally biased region" description="Gly residues" evidence="4">
    <location>
        <begin position="665"/>
        <end position="678"/>
    </location>
</feature>
<dbReference type="FunFam" id="1.10.3710.10:FF:000003">
    <property type="entry name" value="ATPase, AAA family protein"/>
    <property type="match status" value="1"/>
</dbReference>
<dbReference type="AlphaFoldDB" id="A0AAE4CVU1"/>
<dbReference type="CDD" id="cd18139">
    <property type="entry name" value="HLD_clamp_RarA"/>
    <property type="match status" value="1"/>
</dbReference>
<feature type="compositionally biased region" description="Low complexity" evidence="4">
    <location>
        <begin position="552"/>
        <end position="587"/>
    </location>
</feature>
<dbReference type="PRINTS" id="PR00830">
    <property type="entry name" value="ENDOLAPTASE"/>
</dbReference>
<keyword evidence="3" id="KW-0067">ATP-binding</keyword>
<dbReference type="SUPFAM" id="SSF48019">
    <property type="entry name" value="post-AAA+ oligomerization domain-like"/>
    <property type="match status" value="1"/>
</dbReference>
<evidence type="ECO:0000256" key="3">
    <source>
        <dbReference type="ARBA" id="ARBA00022840"/>
    </source>
</evidence>
<comment type="similarity">
    <text evidence="1">Belongs to the AAA ATPase family. RarA/MGS1/WRNIP1 subfamily.</text>
</comment>
<feature type="domain" description="AAA+ ATPase" evidence="5">
    <location>
        <begin position="77"/>
        <end position="194"/>
    </location>
</feature>
<dbReference type="InterPro" id="IPR027417">
    <property type="entry name" value="P-loop_NTPase"/>
</dbReference>
<dbReference type="InterPro" id="IPR003593">
    <property type="entry name" value="AAA+_ATPase"/>
</dbReference>
<dbReference type="GO" id="GO:0006261">
    <property type="term" value="P:DNA-templated DNA replication"/>
    <property type="evidence" value="ECO:0007669"/>
    <property type="project" value="TreeGrafter"/>
</dbReference>
<proteinExistence type="inferred from homology"/>
<dbReference type="InterPro" id="IPR021886">
    <property type="entry name" value="MgsA_C"/>
</dbReference>
<feature type="region of interest" description="Disordered" evidence="4">
    <location>
        <begin position="448"/>
        <end position="526"/>
    </location>
</feature>
<organism evidence="6 7">
    <name type="scientific">Catenuloplanes niger</name>
    <dbReference type="NCBI Taxonomy" id="587534"/>
    <lineage>
        <taxon>Bacteria</taxon>
        <taxon>Bacillati</taxon>
        <taxon>Actinomycetota</taxon>
        <taxon>Actinomycetes</taxon>
        <taxon>Micromonosporales</taxon>
        <taxon>Micromonosporaceae</taxon>
        <taxon>Catenuloplanes</taxon>
    </lineage>
</organism>
<dbReference type="Proteomes" id="UP001183629">
    <property type="component" value="Unassembled WGS sequence"/>
</dbReference>
<dbReference type="Pfam" id="PF12002">
    <property type="entry name" value="MgsA_C"/>
    <property type="match status" value="1"/>
</dbReference>
<dbReference type="Gene3D" id="3.40.50.300">
    <property type="entry name" value="P-loop containing nucleotide triphosphate hydrolases"/>
    <property type="match status" value="1"/>
</dbReference>
<feature type="compositionally biased region" description="Low complexity" evidence="4">
    <location>
        <begin position="507"/>
        <end position="526"/>
    </location>
</feature>
<dbReference type="InterPro" id="IPR003959">
    <property type="entry name" value="ATPase_AAA_core"/>
</dbReference>
<evidence type="ECO:0000313" key="7">
    <source>
        <dbReference type="Proteomes" id="UP001183629"/>
    </source>
</evidence>
<accession>A0AAE4CVU1</accession>
<dbReference type="SMART" id="SM00382">
    <property type="entry name" value="AAA"/>
    <property type="match status" value="1"/>
</dbReference>
<evidence type="ECO:0000256" key="1">
    <source>
        <dbReference type="ARBA" id="ARBA00008959"/>
    </source>
</evidence>
<feature type="region of interest" description="Disordered" evidence="4">
    <location>
        <begin position="552"/>
        <end position="749"/>
    </location>
</feature>
<dbReference type="Pfam" id="PF00004">
    <property type="entry name" value="AAA"/>
    <property type="match status" value="1"/>
</dbReference>
<dbReference type="GO" id="GO:0017116">
    <property type="term" value="F:single-stranded DNA helicase activity"/>
    <property type="evidence" value="ECO:0007669"/>
    <property type="project" value="TreeGrafter"/>
</dbReference>
<dbReference type="InterPro" id="IPR051314">
    <property type="entry name" value="AAA_ATPase_RarA/MGS1/WRNIP1"/>
</dbReference>
<feature type="compositionally biased region" description="Basic residues" evidence="4">
    <location>
        <begin position="728"/>
        <end position="740"/>
    </location>
</feature>
<dbReference type="GO" id="GO:0005524">
    <property type="term" value="F:ATP binding"/>
    <property type="evidence" value="ECO:0007669"/>
    <property type="project" value="UniProtKB-KW"/>
</dbReference>
<dbReference type="FunFam" id="1.20.272.10:FF:000001">
    <property type="entry name" value="Putative AAA family ATPase"/>
    <property type="match status" value="1"/>
</dbReference>
<dbReference type="InterPro" id="IPR008921">
    <property type="entry name" value="DNA_pol3_clamp-load_cplx_C"/>
</dbReference>
<dbReference type="InterPro" id="IPR032423">
    <property type="entry name" value="AAA_assoc_2"/>
</dbReference>
<dbReference type="GO" id="GO:0003677">
    <property type="term" value="F:DNA binding"/>
    <property type="evidence" value="ECO:0007669"/>
    <property type="project" value="InterPro"/>
</dbReference>
<dbReference type="Gene3D" id="1.10.3710.10">
    <property type="entry name" value="DNA polymerase III clamp loader subunits, C-terminal domain"/>
    <property type="match status" value="1"/>
</dbReference>
<feature type="compositionally biased region" description="Low complexity" evidence="4">
    <location>
        <begin position="688"/>
        <end position="719"/>
    </location>
</feature>
<reference evidence="6 7" key="1">
    <citation type="submission" date="2023-07" db="EMBL/GenBank/DDBJ databases">
        <title>Sequencing the genomes of 1000 actinobacteria strains.</title>
        <authorList>
            <person name="Klenk H.-P."/>
        </authorList>
    </citation>
    <scope>NUCLEOTIDE SEQUENCE [LARGE SCALE GENOMIC DNA]</scope>
    <source>
        <strain evidence="6 7">DSM 44711</strain>
    </source>
</reference>
<dbReference type="PANTHER" id="PTHR13779:SF7">
    <property type="entry name" value="ATPASE WRNIP1"/>
    <property type="match status" value="1"/>
</dbReference>
<dbReference type="Gene3D" id="1.10.8.60">
    <property type="match status" value="1"/>
</dbReference>
<keyword evidence="7" id="KW-1185">Reference proteome</keyword>
<dbReference type="CDD" id="cd00009">
    <property type="entry name" value="AAA"/>
    <property type="match status" value="1"/>
</dbReference>
<gene>
    <name evidence="6" type="ORF">J2S44_006047</name>
</gene>
<evidence type="ECO:0000256" key="4">
    <source>
        <dbReference type="SAM" id="MobiDB-lite"/>
    </source>
</evidence>
<dbReference type="GO" id="GO:0008047">
    <property type="term" value="F:enzyme activator activity"/>
    <property type="evidence" value="ECO:0007669"/>
    <property type="project" value="TreeGrafter"/>
</dbReference>
<keyword evidence="2" id="KW-0547">Nucleotide-binding</keyword>
<feature type="compositionally biased region" description="Pro residues" evidence="4">
    <location>
        <begin position="476"/>
        <end position="503"/>
    </location>
</feature>
<protein>
    <submittedName>
        <fullName evidence="6">ATPase</fullName>
    </submittedName>
</protein>
<sequence>MEVEGLFTVTETGGVSVTPDRHGTGSTNDAQGASFVAPGEDSPLAVRMRPRTIDELVGQAHLLAPGAPLRQLVGGDTPMSVILWGPPGSGKTTIAHLVAGATNRRFVAMSALSAGVKDVRAVIDTARRERRYGGPPTVLFIDEVHRFSKTQQDSLLAAVEDRTVTLLAATTENPYFSVISPLLSRCVLLTLHPLTEDDVRGLIGRALTDPRGLDGALTLADDALEHLIRLAAGDVRKALTALEAAASSALAQSATEIDLATAEQAVDVAAVRYDRAGDAHYDVTSAFIKSMRGSDPDAALHWLARMLVAGEDARFIARRLVIFASEDVGMADPTALQVATAAAQAVQLIGLPEAGLNLSQAVIHLATAPKSNSATTALSTAMADVRAGKGGPVPRHLRDAHYPGAKGLGHGTGYRYPHDDSRGVVRQQYAPDDLASAEYYQPTDRGFERAVAERLPKLRRAVRGTPMPPRRDPAPATQPPTSSPAPAAVPGPGAPSPGAPSPGGPGAVSPGASGADASGAGTADGSRAGAAVAGAANAPATIAAPIGDPSGPAAEGAVAASAGGASGPAAVSAGGPPATSASEAIAGGAAGPLPDGVDAASTGVPAGPVPESVGVASADGAADPAVESTDAASVGGAAGPAAESADVASTGGEADPVPESAVAVSGGGVAGVAAGGVAGPAADDRRAAASGPDLSGATPAGDADGPAVDGETSGAAPGEPSGGAGKAAGRRGKAAGRRRATAPPAEDGA</sequence>
<feature type="region of interest" description="Disordered" evidence="4">
    <location>
        <begin position="1"/>
        <end position="40"/>
    </location>
</feature>
<evidence type="ECO:0000256" key="2">
    <source>
        <dbReference type="ARBA" id="ARBA00022741"/>
    </source>
</evidence>